<dbReference type="EMBL" id="QGHE01000002">
    <property type="protein sequence ID" value="PWJ81957.1"/>
    <property type="molecule type" value="Genomic_DNA"/>
</dbReference>
<dbReference type="AlphaFoldDB" id="A0ABD6XX39"/>
<organism evidence="1 2">
    <name type="scientific">Enterobacter agglomerans</name>
    <name type="common">Erwinia herbicola</name>
    <name type="synonym">Pantoea agglomerans</name>
    <dbReference type="NCBI Taxonomy" id="549"/>
    <lineage>
        <taxon>Bacteria</taxon>
        <taxon>Pseudomonadati</taxon>
        <taxon>Pseudomonadota</taxon>
        <taxon>Gammaproteobacteria</taxon>
        <taxon>Enterobacterales</taxon>
        <taxon>Erwiniaceae</taxon>
        <taxon>Pantoea</taxon>
        <taxon>Pantoea agglomerans group</taxon>
    </lineage>
</organism>
<comment type="caution">
    <text evidence="1">The sequence shown here is derived from an EMBL/GenBank/DDBJ whole genome shotgun (WGS) entry which is preliminary data.</text>
</comment>
<dbReference type="Proteomes" id="UP000245996">
    <property type="component" value="Unassembled WGS sequence"/>
</dbReference>
<evidence type="ECO:0000313" key="1">
    <source>
        <dbReference type="EMBL" id="PWJ81957.1"/>
    </source>
</evidence>
<name>A0ABD6XX39_ENTAG</name>
<reference evidence="1 2" key="1">
    <citation type="submission" date="2018-05" db="EMBL/GenBank/DDBJ databases">
        <title>Genomic Encyclopedia of Type Strains, Phase IV (KMG-V): Genome sequencing to study the core and pangenomes of soil and plant-associated prokaryotes.</title>
        <authorList>
            <person name="Whitman W."/>
        </authorList>
    </citation>
    <scope>NUCLEOTIDE SEQUENCE [LARGE SCALE GENOMIC DNA]</scope>
    <source>
        <strain evidence="1 2">PNG 92-11</strain>
    </source>
</reference>
<evidence type="ECO:0000313" key="2">
    <source>
        <dbReference type="Proteomes" id="UP000245996"/>
    </source>
</evidence>
<proteinExistence type="predicted"/>
<dbReference type="RefSeq" id="WP_064703907.1">
    <property type="nucleotide sequence ID" value="NZ_CP134725.1"/>
</dbReference>
<sequence>MIFEIRKGSNVIGLTELEFGDPPMGYVDGEFKPTTCYQRNDSMTELALFKRDESLHIHTKFITIVDSSEQIDEKLTEVTILIESAEE</sequence>
<gene>
    <name evidence="1" type="ORF">C7430_102282</name>
</gene>
<protein>
    <submittedName>
        <fullName evidence="1">Uncharacterized protein</fullName>
    </submittedName>
</protein>
<accession>A0ABD6XX39</accession>